<dbReference type="SMART" id="SM00354">
    <property type="entry name" value="HTH_LACI"/>
    <property type="match status" value="1"/>
</dbReference>
<dbReference type="Proteomes" id="UP000078534">
    <property type="component" value="Unassembled WGS sequence"/>
</dbReference>
<dbReference type="Pfam" id="PF13377">
    <property type="entry name" value="Peripla_BP_3"/>
    <property type="match status" value="1"/>
</dbReference>
<keyword evidence="6" id="KW-1185">Reference proteome</keyword>
<dbReference type="InterPro" id="IPR010982">
    <property type="entry name" value="Lambda_DNA-bd_dom_sf"/>
</dbReference>
<dbReference type="Gene3D" id="3.40.50.2300">
    <property type="match status" value="2"/>
</dbReference>
<evidence type="ECO:0000313" key="5">
    <source>
        <dbReference type="EMBL" id="OAS89313.1"/>
    </source>
</evidence>
<dbReference type="GO" id="GO:0003700">
    <property type="term" value="F:DNA-binding transcription factor activity"/>
    <property type="evidence" value="ECO:0007669"/>
    <property type="project" value="TreeGrafter"/>
</dbReference>
<accession>A0A179TA59</accession>
<dbReference type="SUPFAM" id="SSF53822">
    <property type="entry name" value="Periplasmic binding protein-like I"/>
    <property type="match status" value="1"/>
</dbReference>
<evidence type="ECO:0000256" key="3">
    <source>
        <dbReference type="ARBA" id="ARBA00023163"/>
    </source>
</evidence>
<dbReference type="PROSITE" id="PS50932">
    <property type="entry name" value="HTH_LACI_2"/>
    <property type="match status" value="1"/>
</dbReference>
<keyword evidence="3" id="KW-0804">Transcription</keyword>
<evidence type="ECO:0000313" key="6">
    <source>
        <dbReference type="Proteomes" id="UP000078534"/>
    </source>
</evidence>
<dbReference type="CDD" id="cd01392">
    <property type="entry name" value="HTH_LacI"/>
    <property type="match status" value="1"/>
</dbReference>
<evidence type="ECO:0000256" key="2">
    <source>
        <dbReference type="ARBA" id="ARBA00023125"/>
    </source>
</evidence>
<proteinExistence type="predicted"/>
<keyword evidence="2" id="KW-0238">DNA-binding</keyword>
<dbReference type="CDD" id="cd06294">
    <property type="entry name" value="PBP1_MalR-like"/>
    <property type="match status" value="1"/>
</dbReference>
<protein>
    <submittedName>
        <fullName evidence="5">LacI family transcriptional regulator</fullName>
    </submittedName>
</protein>
<evidence type="ECO:0000256" key="1">
    <source>
        <dbReference type="ARBA" id="ARBA00023015"/>
    </source>
</evidence>
<gene>
    <name evidence="5" type="ORF">A6K24_01820</name>
</gene>
<dbReference type="GO" id="GO:0000976">
    <property type="term" value="F:transcription cis-regulatory region binding"/>
    <property type="evidence" value="ECO:0007669"/>
    <property type="project" value="TreeGrafter"/>
</dbReference>
<sequence length="344" mass="38519">MIVTIKDVAKEANVAPSTVSRVISNSPRISEKTKKRVREVMEQLGYHPNFQARSLAAKSTQAIGVIMPNSAFHAFQNPFFPEVLRGISTNAHTNKYGIYLSTGSTEDEIFEEVTSMVQGRRVDGIVLLYSRVNDKTMKFLQEADFPFTVVGRPDENEERVTYVDNDNIFITKQITNYLIKLGHKNIAFVGGSLDFVVTIDRLNGFKLALSEAGIPFNDEYLVNEELIKENGKKAITALMNLQSPPTGLVTQDDLIAYEIISHLEDMKIRVPDDVSIVSFNNLLLSEHSKPSITSVDIAIYQLGFEAAKCLIEIIKNPDLLPRRITIPTKIIERKSCANNKNIPM</sequence>
<dbReference type="Gene3D" id="1.10.260.40">
    <property type="entry name" value="lambda repressor-like DNA-binding domains"/>
    <property type="match status" value="1"/>
</dbReference>
<comment type="caution">
    <text evidence="5">The sequence shown here is derived from an EMBL/GenBank/DDBJ whole genome shotgun (WGS) entry which is preliminary data.</text>
</comment>
<feature type="domain" description="HTH lacI-type" evidence="4">
    <location>
        <begin position="3"/>
        <end position="57"/>
    </location>
</feature>
<dbReference type="InterPro" id="IPR028082">
    <property type="entry name" value="Peripla_BP_I"/>
</dbReference>
<reference evidence="6" key="1">
    <citation type="submission" date="2016-04" db="EMBL/GenBank/DDBJ databases">
        <authorList>
            <person name="Lyu Z."/>
            <person name="Lyu W."/>
        </authorList>
    </citation>
    <scope>NUCLEOTIDE SEQUENCE [LARGE SCALE GENOMIC DNA]</scope>
    <source>
        <strain evidence="6">C44</strain>
    </source>
</reference>
<dbReference type="SUPFAM" id="SSF47413">
    <property type="entry name" value="lambda repressor-like DNA-binding domains"/>
    <property type="match status" value="1"/>
</dbReference>
<dbReference type="PANTHER" id="PTHR30146:SF109">
    <property type="entry name" value="HTH-TYPE TRANSCRIPTIONAL REGULATOR GALS"/>
    <property type="match status" value="1"/>
</dbReference>
<dbReference type="RefSeq" id="WP_066324897.1">
    <property type="nucleotide sequence ID" value="NZ_LWSG01000001.1"/>
</dbReference>
<evidence type="ECO:0000259" key="4">
    <source>
        <dbReference type="PROSITE" id="PS50932"/>
    </source>
</evidence>
<dbReference type="OrthoDB" id="9788209at2"/>
<dbReference type="InterPro" id="IPR000843">
    <property type="entry name" value="HTH_LacI"/>
</dbReference>
<dbReference type="AlphaFoldDB" id="A0A179TA59"/>
<dbReference type="EMBL" id="LWSG01000001">
    <property type="protein sequence ID" value="OAS89313.1"/>
    <property type="molecule type" value="Genomic_DNA"/>
</dbReference>
<keyword evidence="1" id="KW-0805">Transcription regulation</keyword>
<dbReference type="InterPro" id="IPR046335">
    <property type="entry name" value="LacI/GalR-like_sensor"/>
</dbReference>
<organism evidence="5 6">
    <name type="scientific">Metabacillus litoralis</name>
    <dbReference type="NCBI Taxonomy" id="152268"/>
    <lineage>
        <taxon>Bacteria</taxon>
        <taxon>Bacillati</taxon>
        <taxon>Bacillota</taxon>
        <taxon>Bacilli</taxon>
        <taxon>Bacillales</taxon>
        <taxon>Bacillaceae</taxon>
        <taxon>Metabacillus</taxon>
    </lineage>
</organism>
<dbReference type="STRING" id="152268.A6K24_01820"/>
<dbReference type="PANTHER" id="PTHR30146">
    <property type="entry name" value="LACI-RELATED TRANSCRIPTIONAL REPRESSOR"/>
    <property type="match status" value="1"/>
</dbReference>
<dbReference type="Pfam" id="PF00356">
    <property type="entry name" value="LacI"/>
    <property type="match status" value="1"/>
</dbReference>
<name>A0A179TA59_9BACI</name>